<keyword evidence="2" id="KW-0472">Membrane</keyword>
<dbReference type="Proteomes" id="UP001218218">
    <property type="component" value="Unassembled WGS sequence"/>
</dbReference>
<feature type="signal peptide" evidence="3">
    <location>
        <begin position="1"/>
        <end position="24"/>
    </location>
</feature>
<accession>A0AAD6ZCY7</accession>
<evidence type="ECO:0000256" key="1">
    <source>
        <dbReference type="SAM" id="MobiDB-lite"/>
    </source>
</evidence>
<keyword evidence="2" id="KW-1133">Transmembrane helix</keyword>
<feature type="compositionally biased region" description="Low complexity" evidence="1">
    <location>
        <begin position="210"/>
        <end position="228"/>
    </location>
</feature>
<feature type="region of interest" description="Disordered" evidence="1">
    <location>
        <begin position="201"/>
        <end position="242"/>
    </location>
</feature>
<keyword evidence="5" id="KW-1185">Reference proteome</keyword>
<proteinExistence type="predicted"/>
<evidence type="ECO:0000313" key="4">
    <source>
        <dbReference type="EMBL" id="KAJ7318141.1"/>
    </source>
</evidence>
<evidence type="ECO:0000256" key="3">
    <source>
        <dbReference type="SAM" id="SignalP"/>
    </source>
</evidence>
<gene>
    <name evidence="4" type="ORF">DFH08DRAFT_400988</name>
</gene>
<dbReference type="CDD" id="cd12087">
    <property type="entry name" value="TM_EGFR-like"/>
    <property type="match status" value="1"/>
</dbReference>
<feature type="transmembrane region" description="Helical" evidence="2">
    <location>
        <begin position="108"/>
        <end position="133"/>
    </location>
</feature>
<protein>
    <submittedName>
        <fullName evidence="4">Uncharacterized protein</fullName>
    </submittedName>
</protein>
<reference evidence="4" key="1">
    <citation type="submission" date="2023-03" db="EMBL/GenBank/DDBJ databases">
        <title>Massive genome expansion in bonnet fungi (Mycena s.s.) driven by repeated elements and novel gene families across ecological guilds.</title>
        <authorList>
            <consortium name="Lawrence Berkeley National Laboratory"/>
            <person name="Harder C.B."/>
            <person name="Miyauchi S."/>
            <person name="Viragh M."/>
            <person name="Kuo A."/>
            <person name="Thoen E."/>
            <person name="Andreopoulos B."/>
            <person name="Lu D."/>
            <person name="Skrede I."/>
            <person name="Drula E."/>
            <person name="Henrissat B."/>
            <person name="Morin E."/>
            <person name="Kohler A."/>
            <person name="Barry K."/>
            <person name="LaButti K."/>
            <person name="Morin E."/>
            <person name="Salamov A."/>
            <person name="Lipzen A."/>
            <person name="Mereny Z."/>
            <person name="Hegedus B."/>
            <person name="Baldrian P."/>
            <person name="Stursova M."/>
            <person name="Weitz H."/>
            <person name="Taylor A."/>
            <person name="Grigoriev I.V."/>
            <person name="Nagy L.G."/>
            <person name="Martin F."/>
            <person name="Kauserud H."/>
        </authorList>
    </citation>
    <scope>NUCLEOTIDE SEQUENCE</scope>
    <source>
        <strain evidence="4">CBHHK002</strain>
    </source>
</reference>
<feature type="region of interest" description="Disordered" evidence="1">
    <location>
        <begin position="157"/>
        <end position="178"/>
    </location>
</feature>
<evidence type="ECO:0000256" key="2">
    <source>
        <dbReference type="SAM" id="Phobius"/>
    </source>
</evidence>
<feature type="compositionally biased region" description="Low complexity" evidence="1">
    <location>
        <begin position="161"/>
        <end position="173"/>
    </location>
</feature>
<organism evidence="4 5">
    <name type="scientific">Mycena albidolilacea</name>
    <dbReference type="NCBI Taxonomy" id="1033008"/>
    <lineage>
        <taxon>Eukaryota</taxon>
        <taxon>Fungi</taxon>
        <taxon>Dikarya</taxon>
        <taxon>Basidiomycota</taxon>
        <taxon>Agaricomycotina</taxon>
        <taxon>Agaricomycetes</taxon>
        <taxon>Agaricomycetidae</taxon>
        <taxon>Agaricales</taxon>
        <taxon>Marasmiineae</taxon>
        <taxon>Mycenaceae</taxon>
        <taxon>Mycena</taxon>
    </lineage>
</organism>
<name>A0AAD6ZCY7_9AGAR</name>
<evidence type="ECO:0000313" key="5">
    <source>
        <dbReference type="Proteomes" id="UP001218218"/>
    </source>
</evidence>
<sequence length="242" mass="25707">MQVTSLFAIFFAFLTLIAPLATSAIQINIPTITGLNATIACTAETTDDPGVPLTALTFVLTGPLEVTLPVNATGDGWTIRAISFGGKQVGVSPEFSILAPSQTGKKSMAVPIIGAVIATVIVVALLVLGLFFYMRRRRQMFAGPEFNLEASFPRRKDSRQLSRSFSSTSSRLTDPGVKASQSLELEKVEWETRLEEQFARARAATPDLLRGPTPAPRGATPPAAGPPTSRHAQPELLGSGAT</sequence>
<keyword evidence="3" id="KW-0732">Signal</keyword>
<comment type="caution">
    <text evidence="4">The sequence shown here is derived from an EMBL/GenBank/DDBJ whole genome shotgun (WGS) entry which is preliminary data.</text>
</comment>
<keyword evidence="2" id="KW-0812">Transmembrane</keyword>
<dbReference type="AlphaFoldDB" id="A0AAD6ZCY7"/>
<feature type="chain" id="PRO_5042255295" evidence="3">
    <location>
        <begin position="25"/>
        <end position="242"/>
    </location>
</feature>
<dbReference type="EMBL" id="JARIHO010000059">
    <property type="protein sequence ID" value="KAJ7318141.1"/>
    <property type="molecule type" value="Genomic_DNA"/>
</dbReference>